<organism evidence="1 2">
    <name type="scientific">Cyanidium caldarium</name>
    <name type="common">Red alga</name>
    <dbReference type="NCBI Taxonomy" id="2771"/>
    <lineage>
        <taxon>Eukaryota</taxon>
        <taxon>Rhodophyta</taxon>
        <taxon>Bangiophyceae</taxon>
        <taxon>Cyanidiales</taxon>
        <taxon>Cyanidiaceae</taxon>
        <taxon>Cyanidium</taxon>
    </lineage>
</organism>
<evidence type="ECO:0000313" key="2">
    <source>
        <dbReference type="Proteomes" id="UP001301350"/>
    </source>
</evidence>
<protein>
    <recommendedName>
        <fullName evidence="3">Transcription initiation factor TFIID subunit 2</fullName>
    </recommendedName>
</protein>
<gene>
    <name evidence="1" type="ORF">CDCA_CDCA03G0983</name>
</gene>
<name>A0AAV9IRS9_CYACA</name>
<evidence type="ECO:0008006" key="3">
    <source>
        <dbReference type="Google" id="ProtNLM"/>
    </source>
</evidence>
<dbReference type="EMBL" id="JANCYW010000003">
    <property type="protein sequence ID" value="KAK4534958.1"/>
    <property type="molecule type" value="Genomic_DNA"/>
</dbReference>
<evidence type="ECO:0000313" key="1">
    <source>
        <dbReference type="EMBL" id="KAK4534958.1"/>
    </source>
</evidence>
<sequence>MGHPEADGVRWFVQLPSAGEAAAGREWLCAPWQVAPVWIPSGGEREGVPIQAAFRVEGDAALVLVQWPEAIAAPGESSGVGTLRVGGVDERASGGCVCGVALWMNGGEEASRALVARAPRIGSAMVQVRAFRLPRAHQLLACSWADAVATGHANVSEDHLRGAADPSNGATLLDLQMVCAETTDHTTDSRRDPLQCRLVTTAGLVYTLPMLWETIDASTVLSQIPPRQVPSSSRSARHLPHLQPLCPGDQVVLLRGLDTLVSLPSGRPFSLSSVRADAQVIDVMTMNSTEGAPPCWLIGYADGAIAVVEATLDAEDAISLRALAWHHVPLPYRLIARPVGRQVAESQFADGPGVATAAPLPFLVQWRRQVHRVEFHRQQQQQQHTFTEHTVLGGDVRSLSFLDADTALVEWADEGDTDTFVAAVDADALLQAPRSDADHSDRFQPADVERLLDAVSEASTVWERSVHSDAAALNEAAAELNTALHYAALWAMRGGDKGAVAEPLSEWIAVHVRVQPALHETDTVRLCLSVSLRAERQDATKHPAAPPLSAHWSVMVSASAGACTCSPEHHGAHGGAAGNVSNSAHRVYSFPLGPLSAGAERTFGIDLPRACLAPLSLKMFLVYAADVGVDRDGRRHRADEMWMPPGEKCSGGPQLWLPLASRTLDVLDGAQRLPGGHHLIADERQQRTSTLTSGGSAARCPPPHGQLAVHHLPDAVLREVFGPPTPDATTMLKASGAWETVCGSRFELRAECPARDESTAPPSWTVSIRGPLDVLPLVRQALIRRSHSHIQDATGFAGSSPTCILPDGTAYRDPVSAQRLAQWAARLSADACPADSLAGMRTAAQRFPEVCQAYLTLMR</sequence>
<comment type="caution">
    <text evidence="1">The sequence shown here is derived from an EMBL/GenBank/DDBJ whole genome shotgun (WGS) entry which is preliminary data.</text>
</comment>
<proteinExistence type="predicted"/>
<dbReference type="Proteomes" id="UP001301350">
    <property type="component" value="Unassembled WGS sequence"/>
</dbReference>
<reference evidence="1 2" key="1">
    <citation type="submission" date="2022-07" db="EMBL/GenBank/DDBJ databases">
        <title>Genome-wide signatures of adaptation to extreme environments.</title>
        <authorList>
            <person name="Cho C.H."/>
            <person name="Yoon H.S."/>
        </authorList>
    </citation>
    <scope>NUCLEOTIDE SEQUENCE [LARGE SCALE GENOMIC DNA]</scope>
    <source>
        <strain evidence="1 2">DBV 063 E5</strain>
    </source>
</reference>
<accession>A0AAV9IRS9</accession>
<keyword evidence="2" id="KW-1185">Reference proteome</keyword>
<dbReference type="AlphaFoldDB" id="A0AAV9IRS9"/>